<evidence type="ECO:0000313" key="5">
    <source>
        <dbReference type="EMBL" id="ALE08229.1"/>
    </source>
</evidence>
<dbReference type="Pfam" id="PF00083">
    <property type="entry name" value="Sugar_tr"/>
    <property type="match status" value="1"/>
</dbReference>
<dbReference type="InterPro" id="IPR020846">
    <property type="entry name" value="MFS_dom"/>
</dbReference>
<dbReference type="PROSITE" id="PS00216">
    <property type="entry name" value="SUGAR_TRANSPORT_1"/>
    <property type="match status" value="1"/>
</dbReference>
<dbReference type="InterPro" id="IPR005829">
    <property type="entry name" value="Sugar_transporter_CS"/>
</dbReference>
<dbReference type="PROSITE" id="PS00217">
    <property type="entry name" value="SUGAR_TRANSPORT_2"/>
    <property type="match status" value="1"/>
</dbReference>
<dbReference type="GO" id="GO:0046943">
    <property type="term" value="F:carboxylic acid transmembrane transporter activity"/>
    <property type="evidence" value="ECO:0007669"/>
    <property type="project" value="TreeGrafter"/>
</dbReference>
<keyword evidence="4" id="KW-0472">Membrane</keyword>
<dbReference type="RefSeq" id="WP_235625975.1">
    <property type="nucleotide sequence ID" value="NZ_CP010411.1"/>
</dbReference>
<dbReference type="InterPro" id="IPR005828">
    <property type="entry name" value="MFS_sugar_transport-like"/>
</dbReference>
<dbReference type="GO" id="GO:0005886">
    <property type="term" value="C:plasma membrane"/>
    <property type="evidence" value="ECO:0007669"/>
    <property type="project" value="UniProtKB-SubCell"/>
</dbReference>
<evidence type="ECO:0000256" key="1">
    <source>
        <dbReference type="ARBA" id="ARBA00004651"/>
    </source>
</evidence>
<organism evidence="5 6">
    <name type="scientific">Bifidobacterium longum subsp. infantis</name>
    <dbReference type="NCBI Taxonomy" id="1682"/>
    <lineage>
        <taxon>Bacteria</taxon>
        <taxon>Bacillati</taxon>
        <taxon>Actinomycetota</taxon>
        <taxon>Actinomycetes</taxon>
        <taxon>Bifidobacteriales</taxon>
        <taxon>Bifidobacteriaceae</taxon>
        <taxon>Bifidobacterium</taxon>
    </lineage>
</organism>
<evidence type="ECO:0000256" key="4">
    <source>
        <dbReference type="ARBA" id="ARBA00023136"/>
    </source>
</evidence>
<reference evidence="5 6" key="1">
    <citation type="submission" date="2014-12" db="EMBL/GenBank/DDBJ databases">
        <title>Complete genome sequence of Bifidobacterium longum subsp. infantis BT1.</title>
        <authorList>
            <person name="Kim J.F."/>
            <person name="Kwak M.-J."/>
        </authorList>
    </citation>
    <scope>NUCLEOTIDE SEQUENCE [LARGE SCALE GENOMIC DNA]</scope>
    <source>
        <strain evidence="5 6">BT1</strain>
    </source>
</reference>
<name>A0A0M4MF16_BIFLI</name>
<proteinExistence type="predicted"/>
<dbReference type="CDD" id="cd17316">
    <property type="entry name" value="MFS_SV2_like"/>
    <property type="match status" value="1"/>
</dbReference>
<dbReference type="SUPFAM" id="SSF103473">
    <property type="entry name" value="MFS general substrate transporter"/>
    <property type="match status" value="1"/>
</dbReference>
<dbReference type="Proteomes" id="UP000067206">
    <property type="component" value="Chromosome"/>
</dbReference>
<dbReference type="Gene3D" id="1.20.1250.20">
    <property type="entry name" value="MFS general substrate transporter like domains"/>
    <property type="match status" value="1"/>
</dbReference>
<accession>A0A0M4MF16</accession>
<evidence type="ECO:0000313" key="6">
    <source>
        <dbReference type="Proteomes" id="UP000067206"/>
    </source>
</evidence>
<comment type="subcellular location">
    <subcellularLocation>
        <location evidence="1">Cell membrane</location>
        <topology evidence="1">Multi-pass membrane protein</topology>
    </subcellularLocation>
</comment>
<evidence type="ECO:0000256" key="2">
    <source>
        <dbReference type="ARBA" id="ARBA00022692"/>
    </source>
</evidence>
<sequence length="441" mass="47612">MTNSAAGSIYDELLCRIDNSTESRLFRKIVILVSLGMLEASIDVYMGSAVAGSLTASKWSTSQETSMFLSANFLGLLIGSLIAGLIGDCKGRKVAYQINLLLFGGFTVLGAFSPNMDMLIVCRFLAGIGLGSEIVTGFAFINEFAPVARRGKWCGLVSLVANCGLPASILLSALIIPNTSWRVVFFAVGILAIVLWFFRKDIPESPRWLISKGRYREAALIVEQLSSASTATNYGNNDKLKRTALQNPDQQDNLFVMLTVGVVAAVAANVCSYTFTTWVPTILVSKGISLSSSLLTSSLMMFGAPFGCLMALLLLDKIGRKKMIVLAFLMTAILGIAYAKQATTISAIILGFFLVLFLYILTAAVTAVYVPELFPTRIRFRCVGIVNAAAKSGNVFMPLFIAFLLAEKQEGLIYVSISGLAIAAMVIVIFFGPETSHRKLR</sequence>
<dbReference type="PROSITE" id="PS50850">
    <property type="entry name" value="MFS"/>
    <property type="match status" value="1"/>
</dbReference>
<dbReference type="EMBL" id="CP010411">
    <property type="protein sequence ID" value="ALE08229.1"/>
    <property type="molecule type" value="Genomic_DNA"/>
</dbReference>
<keyword evidence="3" id="KW-1133">Transmembrane helix</keyword>
<dbReference type="AlphaFoldDB" id="A0A0M4MF16"/>
<dbReference type="PANTHER" id="PTHR23508">
    <property type="entry name" value="CARBOXYLIC ACID TRANSPORTER PROTEIN HOMOLOG"/>
    <property type="match status" value="1"/>
</dbReference>
<dbReference type="PATRIC" id="fig|1682.24.peg.151"/>
<dbReference type="InterPro" id="IPR036259">
    <property type="entry name" value="MFS_trans_sf"/>
</dbReference>
<evidence type="ECO:0000256" key="3">
    <source>
        <dbReference type="ARBA" id="ARBA00022989"/>
    </source>
</evidence>
<gene>
    <name evidence="5" type="ORF">RY67_153</name>
</gene>
<keyword evidence="2" id="KW-0812">Transmembrane</keyword>
<protein>
    <submittedName>
        <fullName evidence="5">Transporter, major facilitator family protein</fullName>
    </submittedName>
</protein>
<dbReference type="PANTHER" id="PTHR23508:SF10">
    <property type="entry name" value="CARBOXYLIC ACID TRANSPORTER PROTEIN HOMOLOG"/>
    <property type="match status" value="1"/>
</dbReference>